<evidence type="ECO:0000313" key="2">
    <source>
        <dbReference type="EMBL" id="WPK23347.1"/>
    </source>
</evidence>
<name>A0AAX4H4I1_9ASCO</name>
<sequence length="294" mass="33093">MPLYLRSNHSHSRGGWHKRDGKYHKIPLQESVFNVRPSSSSRPDTADSAKTYHGWGSFFGYFSNGKSTRQIQFDSSQLCAHEKLALLQRPLIQGSISTHEEFNMCRYLANRTNFSKSGRFYFPWSINVTLGVNSPTCESIFDTEKMRQALQITSDPDFSAIYLLRMLVEKEGDIPMLVLQVDRMLENEIFMALATFVAHNEQSFGAESSIALETVSQNNASSSSIPIVGLALLHVGDASIQRVYLGGLPKNNDNDTHRILEDIMKAVNFERSDLFQLGIKSAAFLDIEENTSLK</sequence>
<dbReference type="GeneID" id="88171654"/>
<proteinExistence type="predicted"/>
<dbReference type="EMBL" id="CP138894">
    <property type="protein sequence ID" value="WPK23347.1"/>
    <property type="molecule type" value="Genomic_DNA"/>
</dbReference>
<feature type="compositionally biased region" description="Basic residues" evidence="1">
    <location>
        <begin position="8"/>
        <end position="20"/>
    </location>
</feature>
<protein>
    <submittedName>
        <fullName evidence="2">Uncharacterized protein</fullName>
    </submittedName>
</protein>
<evidence type="ECO:0000256" key="1">
    <source>
        <dbReference type="SAM" id="MobiDB-lite"/>
    </source>
</evidence>
<accession>A0AAX4H4I1</accession>
<dbReference type="KEGG" id="asau:88171654"/>
<dbReference type="RefSeq" id="XP_062875734.1">
    <property type="nucleotide sequence ID" value="XM_063019664.1"/>
</dbReference>
<evidence type="ECO:0000313" key="3">
    <source>
        <dbReference type="Proteomes" id="UP001338582"/>
    </source>
</evidence>
<reference evidence="2 3" key="1">
    <citation type="submission" date="2023-10" db="EMBL/GenBank/DDBJ databases">
        <title>Draft Genome Sequence of Candida saopaulonensis from a very Premature Infant with Sepsis.</title>
        <authorList>
            <person name="Ning Y."/>
            <person name="Dai R."/>
            <person name="Xiao M."/>
            <person name="Xu Y."/>
            <person name="Yan Q."/>
            <person name="Zhang L."/>
        </authorList>
    </citation>
    <scope>NUCLEOTIDE SEQUENCE [LARGE SCALE GENOMIC DNA]</scope>
    <source>
        <strain evidence="2 3">19XY460</strain>
    </source>
</reference>
<organism evidence="2 3">
    <name type="scientific">Australozyma saopauloensis</name>
    <dbReference type="NCBI Taxonomy" id="291208"/>
    <lineage>
        <taxon>Eukaryota</taxon>
        <taxon>Fungi</taxon>
        <taxon>Dikarya</taxon>
        <taxon>Ascomycota</taxon>
        <taxon>Saccharomycotina</taxon>
        <taxon>Pichiomycetes</taxon>
        <taxon>Metschnikowiaceae</taxon>
        <taxon>Australozyma</taxon>
    </lineage>
</organism>
<dbReference type="Proteomes" id="UP001338582">
    <property type="component" value="Chromosome 1"/>
</dbReference>
<keyword evidence="3" id="KW-1185">Reference proteome</keyword>
<dbReference type="AlphaFoldDB" id="A0AAX4H4I1"/>
<feature type="region of interest" description="Disordered" evidence="1">
    <location>
        <begin position="1"/>
        <end position="20"/>
    </location>
</feature>
<gene>
    <name evidence="2" type="ORF">PUMCH_000585</name>
</gene>